<accession>A0ABQ9H3M5</accession>
<evidence type="ECO:0000313" key="1">
    <source>
        <dbReference type="EMBL" id="KAJ8878893.1"/>
    </source>
</evidence>
<sequence>MNSDLDAARKWSEANGIKTNPCLIIGSPSHITAAKELSLRIFLFNGMVINFSSSVKNLGIVYKTLHSLKHFKNLLPERIEILLVRALVHPINEYCDVVYYNLADHLNKRLQWFVCTFCIRP</sequence>
<gene>
    <name evidence="1" type="ORF">PR048_019492</name>
</gene>
<dbReference type="Proteomes" id="UP001159363">
    <property type="component" value="Chromosome 6"/>
</dbReference>
<dbReference type="EMBL" id="JARBHB010000007">
    <property type="protein sequence ID" value="KAJ8878893.1"/>
    <property type="molecule type" value="Genomic_DNA"/>
</dbReference>
<keyword evidence="2" id="KW-1185">Reference proteome</keyword>
<protein>
    <submittedName>
        <fullName evidence="1">Uncharacterized protein</fullName>
    </submittedName>
</protein>
<organism evidence="1 2">
    <name type="scientific">Dryococelus australis</name>
    <dbReference type="NCBI Taxonomy" id="614101"/>
    <lineage>
        <taxon>Eukaryota</taxon>
        <taxon>Metazoa</taxon>
        <taxon>Ecdysozoa</taxon>
        <taxon>Arthropoda</taxon>
        <taxon>Hexapoda</taxon>
        <taxon>Insecta</taxon>
        <taxon>Pterygota</taxon>
        <taxon>Neoptera</taxon>
        <taxon>Polyneoptera</taxon>
        <taxon>Phasmatodea</taxon>
        <taxon>Verophasmatodea</taxon>
        <taxon>Anareolatae</taxon>
        <taxon>Phasmatidae</taxon>
        <taxon>Eurycanthinae</taxon>
        <taxon>Dryococelus</taxon>
    </lineage>
</organism>
<reference evidence="1 2" key="1">
    <citation type="submission" date="2023-02" db="EMBL/GenBank/DDBJ databases">
        <title>LHISI_Scaffold_Assembly.</title>
        <authorList>
            <person name="Stuart O.P."/>
            <person name="Cleave R."/>
            <person name="Magrath M.J.L."/>
            <person name="Mikheyev A.S."/>
        </authorList>
    </citation>
    <scope>NUCLEOTIDE SEQUENCE [LARGE SCALE GENOMIC DNA]</scope>
    <source>
        <strain evidence="1">Daus_M_001</strain>
        <tissue evidence="1">Leg muscle</tissue>
    </source>
</reference>
<evidence type="ECO:0000313" key="2">
    <source>
        <dbReference type="Proteomes" id="UP001159363"/>
    </source>
</evidence>
<comment type="caution">
    <text evidence="1">The sequence shown here is derived from an EMBL/GenBank/DDBJ whole genome shotgun (WGS) entry which is preliminary data.</text>
</comment>
<proteinExistence type="predicted"/>
<name>A0ABQ9H3M5_9NEOP</name>